<dbReference type="PANTHER" id="PTHR43162:SF1">
    <property type="entry name" value="PRESTALK A DIFFERENTIATION PROTEIN A"/>
    <property type="match status" value="1"/>
</dbReference>
<proteinExistence type="predicted"/>
<dbReference type="InterPro" id="IPR036291">
    <property type="entry name" value="NAD(P)-bd_dom_sf"/>
</dbReference>
<dbReference type="Proteomes" id="UP000193986">
    <property type="component" value="Unassembled WGS sequence"/>
</dbReference>
<accession>A0A1Y2ACE0</accession>
<sequence>MPTVFFTSASGNIGDSAVEQLLHDEYNRVILPTSNSSKLINKYENRPGYDRVSIEEGDISDPLWVDGLLRQHKVDSLFINLVGERELIISLNLLDCARKAQISQIILLSIAGDLQALPPSLCQHMAVKKLLEEQVAHDRGHYRWTFLGPTLFFTNDERDVILKHVLEGGAYRQPHGAGCSRVDVADIAYVIKKVVKDPNLYHARKIDIGSRKAYTDDDVELIWSKAVGRSVKALRPTPQGLQSMEELWRGQVSPIWGRDMRLMYEEFRDHPFTVSEQAYSELVEVLGREPARYEDFVDRIVAKRLP</sequence>
<organism evidence="2 3">
    <name type="scientific">Naematelia encephala</name>
    <dbReference type="NCBI Taxonomy" id="71784"/>
    <lineage>
        <taxon>Eukaryota</taxon>
        <taxon>Fungi</taxon>
        <taxon>Dikarya</taxon>
        <taxon>Basidiomycota</taxon>
        <taxon>Agaricomycotina</taxon>
        <taxon>Tremellomycetes</taxon>
        <taxon>Tremellales</taxon>
        <taxon>Naemateliaceae</taxon>
        <taxon>Naematelia</taxon>
    </lineage>
</organism>
<name>A0A1Y2ACE0_9TREE</name>
<evidence type="ECO:0000259" key="1">
    <source>
        <dbReference type="Pfam" id="PF05368"/>
    </source>
</evidence>
<dbReference type="Pfam" id="PF05368">
    <property type="entry name" value="NmrA"/>
    <property type="match status" value="1"/>
</dbReference>
<keyword evidence="3" id="KW-1185">Reference proteome</keyword>
<dbReference type="InterPro" id="IPR051604">
    <property type="entry name" value="Ergot_Alk_Oxidoreductase"/>
</dbReference>
<reference evidence="2 3" key="1">
    <citation type="submission" date="2016-07" db="EMBL/GenBank/DDBJ databases">
        <title>Pervasive Adenine N6-methylation of Active Genes in Fungi.</title>
        <authorList>
            <consortium name="DOE Joint Genome Institute"/>
            <person name="Mondo S.J."/>
            <person name="Dannebaum R.O."/>
            <person name="Kuo R.C."/>
            <person name="Labutti K."/>
            <person name="Haridas S."/>
            <person name="Kuo A."/>
            <person name="Salamov A."/>
            <person name="Ahrendt S.R."/>
            <person name="Lipzen A."/>
            <person name="Sullivan W."/>
            <person name="Andreopoulos W.B."/>
            <person name="Clum A."/>
            <person name="Lindquist E."/>
            <person name="Daum C."/>
            <person name="Ramamoorthy G.K."/>
            <person name="Gryganskyi A."/>
            <person name="Culley D."/>
            <person name="Magnuson J.K."/>
            <person name="James T.Y."/>
            <person name="O'Malley M.A."/>
            <person name="Stajich J.E."/>
            <person name="Spatafora J.W."/>
            <person name="Visel A."/>
            <person name="Grigoriev I.V."/>
        </authorList>
    </citation>
    <scope>NUCLEOTIDE SEQUENCE [LARGE SCALE GENOMIC DNA]</scope>
    <source>
        <strain evidence="2 3">68-887.2</strain>
    </source>
</reference>
<protein>
    <recommendedName>
        <fullName evidence="1">NmrA-like domain-containing protein</fullName>
    </recommendedName>
</protein>
<dbReference type="OrthoDB" id="3539286at2759"/>
<gene>
    <name evidence="2" type="ORF">BCR39DRAFT_555426</name>
</gene>
<dbReference type="SUPFAM" id="SSF51735">
    <property type="entry name" value="NAD(P)-binding Rossmann-fold domains"/>
    <property type="match status" value="1"/>
</dbReference>
<evidence type="ECO:0000313" key="3">
    <source>
        <dbReference type="Proteomes" id="UP000193986"/>
    </source>
</evidence>
<comment type="caution">
    <text evidence="2">The sequence shown here is derived from an EMBL/GenBank/DDBJ whole genome shotgun (WGS) entry which is preliminary data.</text>
</comment>
<dbReference type="PANTHER" id="PTHR43162">
    <property type="match status" value="1"/>
</dbReference>
<dbReference type="InParanoid" id="A0A1Y2ACE0"/>
<dbReference type="InterPro" id="IPR008030">
    <property type="entry name" value="NmrA-like"/>
</dbReference>
<feature type="domain" description="NmrA-like" evidence="1">
    <location>
        <begin position="3"/>
        <end position="243"/>
    </location>
</feature>
<evidence type="ECO:0000313" key="2">
    <source>
        <dbReference type="EMBL" id="ORY20198.1"/>
    </source>
</evidence>
<dbReference type="AlphaFoldDB" id="A0A1Y2ACE0"/>
<dbReference type="Gene3D" id="3.40.50.720">
    <property type="entry name" value="NAD(P)-binding Rossmann-like Domain"/>
    <property type="match status" value="1"/>
</dbReference>
<dbReference type="EMBL" id="MCFC01000145">
    <property type="protein sequence ID" value="ORY20198.1"/>
    <property type="molecule type" value="Genomic_DNA"/>
</dbReference>